<dbReference type="Pfam" id="PF00046">
    <property type="entry name" value="Homeodomain"/>
    <property type="match status" value="1"/>
</dbReference>
<organism evidence="9 10">
    <name type="scientific">Romanomermis culicivorax</name>
    <name type="common">Nematode worm</name>
    <dbReference type="NCBI Taxonomy" id="13658"/>
    <lineage>
        <taxon>Eukaryota</taxon>
        <taxon>Metazoa</taxon>
        <taxon>Ecdysozoa</taxon>
        <taxon>Nematoda</taxon>
        <taxon>Enoplea</taxon>
        <taxon>Dorylaimia</taxon>
        <taxon>Mermithida</taxon>
        <taxon>Mermithoidea</taxon>
        <taxon>Mermithidae</taxon>
        <taxon>Romanomermis</taxon>
    </lineage>
</organism>
<dbReference type="PROSITE" id="PS50071">
    <property type="entry name" value="HOMEOBOX_2"/>
    <property type="match status" value="1"/>
</dbReference>
<dbReference type="SMART" id="SM00389">
    <property type="entry name" value="HOX"/>
    <property type="match status" value="1"/>
</dbReference>
<reference evidence="10" key="1">
    <citation type="submission" date="2022-11" db="UniProtKB">
        <authorList>
            <consortium name="WormBaseParasite"/>
        </authorList>
    </citation>
    <scope>IDENTIFICATION</scope>
</reference>
<dbReference type="OMA" id="PIWLMAN"/>
<evidence type="ECO:0000256" key="5">
    <source>
        <dbReference type="PROSITE-ProRule" id="PRU00108"/>
    </source>
</evidence>
<comment type="subcellular location">
    <subcellularLocation>
        <location evidence="1 5 6">Nucleus</location>
    </subcellularLocation>
</comment>
<feature type="compositionally biased region" description="Acidic residues" evidence="7">
    <location>
        <begin position="157"/>
        <end position="167"/>
    </location>
</feature>
<name>A0A915I909_ROMCU</name>
<dbReference type="InterPro" id="IPR020479">
    <property type="entry name" value="HD_metazoa"/>
</dbReference>
<evidence type="ECO:0000256" key="4">
    <source>
        <dbReference type="ARBA" id="ARBA00023242"/>
    </source>
</evidence>
<keyword evidence="4 5" id="KW-0539">Nucleus</keyword>
<evidence type="ECO:0000313" key="9">
    <source>
        <dbReference type="Proteomes" id="UP000887565"/>
    </source>
</evidence>
<dbReference type="InterPro" id="IPR009057">
    <property type="entry name" value="Homeodomain-like_sf"/>
</dbReference>
<evidence type="ECO:0000259" key="8">
    <source>
        <dbReference type="PROSITE" id="PS50071"/>
    </source>
</evidence>
<feature type="compositionally biased region" description="Polar residues" evidence="7">
    <location>
        <begin position="31"/>
        <end position="42"/>
    </location>
</feature>
<dbReference type="InterPro" id="IPR017970">
    <property type="entry name" value="Homeobox_CS"/>
</dbReference>
<protein>
    <submittedName>
        <fullName evidence="10">Homeobox domain-containing protein</fullName>
    </submittedName>
</protein>
<dbReference type="Gene3D" id="1.10.10.60">
    <property type="entry name" value="Homeodomain-like"/>
    <property type="match status" value="1"/>
</dbReference>
<evidence type="ECO:0000256" key="1">
    <source>
        <dbReference type="ARBA" id="ARBA00004123"/>
    </source>
</evidence>
<evidence type="ECO:0000256" key="3">
    <source>
        <dbReference type="ARBA" id="ARBA00023155"/>
    </source>
</evidence>
<feature type="compositionally biased region" description="Low complexity" evidence="7">
    <location>
        <begin position="10"/>
        <end position="26"/>
    </location>
</feature>
<evidence type="ECO:0000256" key="7">
    <source>
        <dbReference type="SAM" id="MobiDB-lite"/>
    </source>
</evidence>
<keyword evidence="2 5" id="KW-0238">DNA-binding</keyword>
<feature type="region of interest" description="Disordered" evidence="7">
    <location>
        <begin position="1"/>
        <end position="84"/>
    </location>
</feature>
<dbReference type="SUPFAM" id="SSF46689">
    <property type="entry name" value="Homeodomain-like"/>
    <property type="match status" value="1"/>
</dbReference>
<dbReference type="PANTHER" id="PTHR24333:SF5">
    <property type="entry name" value="VENT HOMEOBOX"/>
    <property type="match status" value="1"/>
</dbReference>
<dbReference type="WBParaSite" id="nRc.2.0.1.t10352-RA">
    <property type="protein sequence ID" value="nRc.2.0.1.t10352-RA"/>
    <property type="gene ID" value="nRc.2.0.1.g10352"/>
</dbReference>
<dbReference type="CDD" id="cd00086">
    <property type="entry name" value="homeodomain"/>
    <property type="match status" value="1"/>
</dbReference>
<keyword evidence="9" id="KW-1185">Reference proteome</keyword>
<feature type="compositionally biased region" description="Polar residues" evidence="7">
    <location>
        <begin position="171"/>
        <end position="180"/>
    </location>
</feature>
<evidence type="ECO:0000256" key="6">
    <source>
        <dbReference type="RuleBase" id="RU000682"/>
    </source>
</evidence>
<dbReference type="InterPro" id="IPR001356">
    <property type="entry name" value="HD"/>
</dbReference>
<dbReference type="GO" id="GO:0005634">
    <property type="term" value="C:nucleus"/>
    <property type="evidence" value="ECO:0007669"/>
    <property type="project" value="UniProtKB-SubCell"/>
</dbReference>
<accession>A0A915I909</accession>
<dbReference type="GO" id="GO:0000981">
    <property type="term" value="F:DNA-binding transcription factor activity, RNA polymerase II-specific"/>
    <property type="evidence" value="ECO:0007669"/>
    <property type="project" value="InterPro"/>
</dbReference>
<dbReference type="PRINTS" id="PR00024">
    <property type="entry name" value="HOMEOBOX"/>
</dbReference>
<dbReference type="InterPro" id="IPR050848">
    <property type="entry name" value="Homeobox_TF"/>
</dbReference>
<dbReference type="AlphaFoldDB" id="A0A915I909"/>
<proteinExistence type="predicted"/>
<feature type="compositionally biased region" description="Polar residues" evidence="7">
    <location>
        <begin position="73"/>
        <end position="84"/>
    </location>
</feature>
<dbReference type="PANTHER" id="PTHR24333">
    <property type="entry name" value="HOMEO BOX HB9 LIKE A-RELATED"/>
    <property type="match status" value="1"/>
</dbReference>
<sequence length="394" mass="42083">MTDASNNNLASPTANNESSSSTAANPKLRTATISTKSYTAKENQQNDDNNNNNPKTVSSSDKEATTNNNSSNKTDNGKISNNNNKARSFRITDILSENKPPPPSTTAMKFHAATILHSQPPPVHFYMADHRLTLGSCRDVEEDDVDRKSVDSNNTNMDDDDADDDDDARSQKTTDSSSNNAHAGGGKSKKARKARTAFTDLQLQTLEKSFERQKYLSVQDRMELAAKLNLTDTQVKTWYQNRRTKWKRQTAVGLELLAEAGNLAAFQRAMQNNPFWAPFAGCPPGAVGTFPAAALHNPYANAADFYLNPFAAAMASSSSATSPVTANGGPMRNFGASQPLLQQPTTTTASPLLTFKASLSTNDLSTTSVGTGDAQGGFATAAAANGGQAPMSKA</sequence>
<feature type="DNA-binding region" description="Homeobox" evidence="5">
    <location>
        <begin position="191"/>
        <end position="250"/>
    </location>
</feature>
<evidence type="ECO:0000256" key="2">
    <source>
        <dbReference type="ARBA" id="ARBA00023125"/>
    </source>
</evidence>
<dbReference type="GO" id="GO:0003677">
    <property type="term" value="F:DNA binding"/>
    <property type="evidence" value="ECO:0007669"/>
    <property type="project" value="UniProtKB-UniRule"/>
</dbReference>
<dbReference type="PROSITE" id="PS00027">
    <property type="entry name" value="HOMEOBOX_1"/>
    <property type="match status" value="1"/>
</dbReference>
<feature type="region of interest" description="Disordered" evidence="7">
    <location>
        <begin position="142"/>
        <end position="195"/>
    </location>
</feature>
<keyword evidence="3 5" id="KW-0371">Homeobox</keyword>
<dbReference type="Proteomes" id="UP000887565">
    <property type="component" value="Unplaced"/>
</dbReference>
<feature type="domain" description="Homeobox" evidence="8">
    <location>
        <begin position="189"/>
        <end position="249"/>
    </location>
</feature>
<evidence type="ECO:0000313" key="10">
    <source>
        <dbReference type="WBParaSite" id="nRc.2.0.1.t10352-RA"/>
    </source>
</evidence>